<dbReference type="AlphaFoldDB" id="U5EDV5"/>
<sequence length="1047" mass="117446">KLSKLSQRKNHSKKSNAIVCYLCSKRIDINDTNSFTTCKGCENIVCRSNDDKKCAQWIETIGIWECAKCQSNRIVHQKAGEWLLHQLNLRIRNPNAAIGELKSSSNGDVLFGVNDSDDARSSTSSITTNQRIKVREFIEELLSSMLDGPLDDVAVGQICKNEKYLPLYGQSKEETPGDSHIELKRLVQKIIEDVLKIPDLLNQSGLPERPEAHLPYFDPKKYEQLLATAVLNKVVEQYRNSKNFPDNNSSVIHTDSEFDNNHNLTGKKSIKNLEQSNRQMSLNINNGQDEIQQYSRKLNQNNTSDTESESYLSDYVSRHQIPLPDISDSASESVNNDDNDIQSIKSESSTWEENWLFKKRQLAKNGSSVGETQASSIAMLVPSPTEEVKALIGDQNVDEVSDLSEAGSDAENIDYESDNEKQINSNPTTNKTTIVITQQTVAEPDSLISFSSIPDTEPITEAKNVSIILNGVGENIKDDDKKLLAEPNNNNINFESLIELDVEKTKIDEKPIPVPRKLSTSNGEQQQQNEDPIIAIQGSIAEREHLKWQNAPPIANNPYSPDILKRRLTESDQKPKIIDIEKIIKSSTESKVNIEQSMEPPTPTVNGDNNLEEIEEKTPTIEDSPKITSPKSENQSPTHENKLQNVFAANNSDYKRYGRDYYINEAKKASGARKKYSEYSSLSLSTDDEKSFLLSSSRKIDDEISIDETTTPPTNSTEEHIFTARPIQVHTIDDEKDIENNNNNYLQPIEESPSSTHPNSLTFSEDSDTTRIYDLATCETKLLPTGSSSSSSKNENEITKSVITSASINASPRNCKKSSDASFDEDVDEEHIQQARNYINPQFNSSTQTKPLSPETIKFFAPKRRSSFGSIQNKQQPQNRHTDTPVPHKEILIIEKEVIDVLPSVKELAKSYSNLSQKDENIPKPIAKPRNFIRNSSDDLSADTATTPATSSTNVIDQKIQEIQKHAKSKDEPYNKTKYCAMAPGHSITARSLSKQMRAELKLNATDDLKEKTIQQRTSSPERPPSPVFPAGHLRNSIKFFEDLKNK</sequence>
<dbReference type="Gene3D" id="3.30.40.10">
    <property type="entry name" value="Zinc/RING finger domain, C3HC4 (zinc finger)"/>
    <property type="match status" value="1"/>
</dbReference>
<feature type="non-terminal residue" evidence="3">
    <location>
        <position position="1"/>
    </location>
</feature>
<evidence type="ECO:0000256" key="1">
    <source>
        <dbReference type="SAM" id="Coils"/>
    </source>
</evidence>
<dbReference type="SUPFAM" id="SSF57903">
    <property type="entry name" value="FYVE/PHD zinc finger"/>
    <property type="match status" value="1"/>
</dbReference>
<reference evidence="3" key="1">
    <citation type="journal article" date="2014" name="Insect Biochem. Mol. Biol.">
        <title>An insight into the sialome of the frog biting fly, Corethrella appendiculata.</title>
        <authorList>
            <person name="Ribeiro J.M.C."/>
            <person name="Chagas A.C."/>
            <person name="Pham V.M."/>
            <person name="Lounibos L.P."/>
            <person name="Calvo E."/>
        </authorList>
    </citation>
    <scope>NUCLEOTIDE SEQUENCE</scope>
    <source>
        <tissue evidence="3">Salivary glands</tissue>
    </source>
</reference>
<protein>
    <submittedName>
        <fullName evidence="3">Putative mucin 68d</fullName>
    </submittedName>
</protein>
<feature type="coiled-coil region" evidence="1">
    <location>
        <begin position="270"/>
        <end position="297"/>
    </location>
</feature>
<feature type="compositionally biased region" description="Polar residues" evidence="2">
    <location>
        <begin position="752"/>
        <end position="764"/>
    </location>
</feature>
<feature type="region of interest" description="Disordered" evidence="2">
    <location>
        <begin position="246"/>
        <end position="265"/>
    </location>
</feature>
<feature type="compositionally biased region" description="Polar residues" evidence="2">
    <location>
        <begin position="626"/>
        <end position="641"/>
    </location>
</feature>
<feature type="region of interest" description="Disordered" evidence="2">
    <location>
        <begin position="920"/>
        <end position="951"/>
    </location>
</feature>
<dbReference type="InterPro" id="IPR013083">
    <property type="entry name" value="Znf_RING/FYVE/PHD"/>
</dbReference>
<feature type="region of interest" description="Disordered" evidence="2">
    <location>
        <begin position="617"/>
        <end position="641"/>
    </location>
</feature>
<feature type="region of interest" description="Disordered" evidence="2">
    <location>
        <begin position="402"/>
        <end position="428"/>
    </location>
</feature>
<evidence type="ECO:0000313" key="3">
    <source>
        <dbReference type="EMBL" id="JAB55289.1"/>
    </source>
</evidence>
<feature type="region of interest" description="Disordered" evidence="2">
    <location>
        <begin position="731"/>
        <end position="768"/>
    </location>
</feature>
<feature type="compositionally biased region" description="Low complexity" evidence="2">
    <location>
        <begin position="938"/>
        <end position="951"/>
    </location>
</feature>
<feature type="region of interest" description="Disordered" evidence="2">
    <location>
        <begin position="1004"/>
        <end position="1034"/>
    </location>
</feature>
<keyword evidence="1" id="KW-0175">Coiled coil</keyword>
<feature type="compositionally biased region" description="Basic and acidic residues" evidence="2">
    <location>
        <begin position="1004"/>
        <end position="1014"/>
    </location>
</feature>
<name>U5EDV5_9DIPT</name>
<proteinExistence type="evidence at transcript level"/>
<organism evidence="3">
    <name type="scientific">Corethrella appendiculata</name>
    <dbReference type="NCBI Taxonomy" id="1370023"/>
    <lineage>
        <taxon>Eukaryota</taxon>
        <taxon>Metazoa</taxon>
        <taxon>Ecdysozoa</taxon>
        <taxon>Arthropoda</taxon>
        <taxon>Hexapoda</taxon>
        <taxon>Insecta</taxon>
        <taxon>Pterygota</taxon>
        <taxon>Neoptera</taxon>
        <taxon>Endopterygota</taxon>
        <taxon>Diptera</taxon>
        <taxon>Nematocera</taxon>
        <taxon>Culicoidea</taxon>
        <taxon>Chaoboridae</taxon>
        <taxon>Corethrella</taxon>
    </lineage>
</organism>
<dbReference type="InterPro" id="IPR011011">
    <property type="entry name" value="Znf_FYVE_PHD"/>
</dbReference>
<evidence type="ECO:0000256" key="2">
    <source>
        <dbReference type="SAM" id="MobiDB-lite"/>
    </source>
</evidence>
<dbReference type="EMBL" id="GANO01004582">
    <property type="protein sequence ID" value="JAB55289.1"/>
    <property type="molecule type" value="mRNA"/>
</dbReference>
<feature type="region of interest" description="Disordered" evidence="2">
    <location>
        <begin position="591"/>
        <end position="610"/>
    </location>
</feature>
<accession>U5EDV5</accession>